<feature type="transmembrane region" description="Helical" evidence="1">
    <location>
        <begin position="127"/>
        <end position="146"/>
    </location>
</feature>
<evidence type="ECO:0000256" key="1">
    <source>
        <dbReference type="SAM" id="Phobius"/>
    </source>
</evidence>
<accession>A0A5Q2FEN9</accession>
<organism evidence="2 3">
    <name type="scientific">Raineyella fluvialis</name>
    <dbReference type="NCBI Taxonomy" id="2662261"/>
    <lineage>
        <taxon>Bacteria</taxon>
        <taxon>Bacillati</taxon>
        <taxon>Actinomycetota</taxon>
        <taxon>Actinomycetes</taxon>
        <taxon>Propionibacteriales</taxon>
        <taxon>Propionibacteriaceae</taxon>
        <taxon>Raineyella</taxon>
    </lineage>
</organism>
<dbReference type="InterPro" id="IPR046547">
    <property type="entry name" value="DUF6803"/>
</dbReference>
<protein>
    <submittedName>
        <fullName evidence="2">Permease</fullName>
    </submittedName>
</protein>
<feature type="transmembrane region" description="Helical" evidence="1">
    <location>
        <begin position="20"/>
        <end position="40"/>
    </location>
</feature>
<name>A0A5Q2FEN9_9ACTN</name>
<dbReference type="Proteomes" id="UP000386847">
    <property type="component" value="Chromosome"/>
</dbReference>
<feature type="transmembrane region" description="Helical" evidence="1">
    <location>
        <begin position="92"/>
        <end position="115"/>
    </location>
</feature>
<gene>
    <name evidence="2" type="ORF">Rai3103_14055</name>
</gene>
<keyword evidence="3" id="KW-1185">Reference proteome</keyword>
<feature type="transmembrane region" description="Helical" evidence="1">
    <location>
        <begin position="52"/>
        <end position="72"/>
    </location>
</feature>
<dbReference type="KEGG" id="rain:Rai3103_14055"/>
<sequence>MLSTHYMGLLATNQPWNLLMFMAVPVILAETLAVTELVILRGGSVGPVVAGLNRWAGLIAGPYMIAVTVHLLRNAVIPLTATGGWRGAADVIAVSFYLLGTVPMVGLTLVELGLVGRTHESARTWHTVFVGAFLVIAHVAMIVGMLDPTVLGWRASTGHTMPDGSVMPGMTHN</sequence>
<dbReference type="EMBL" id="CP045725">
    <property type="protein sequence ID" value="QGF25258.1"/>
    <property type="molecule type" value="Genomic_DNA"/>
</dbReference>
<evidence type="ECO:0000313" key="3">
    <source>
        <dbReference type="Proteomes" id="UP000386847"/>
    </source>
</evidence>
<proteinExistence type="predicted"/>
<dbReference type="Pfam" id="PF20617">
    <property type="entry name" value="DUF6803"/>
    <property type="match status" value="1"/>
</dbReference>
<dbReference type="AlphaFoldDB" id="A0A5Q2FEN9"/>
<keyword evidence="1" id="KW-0472">Membrane</keyword>
<reference evidence="2 3" key="1">
    <citation type="submission" date="2019-10" db="EMBL/GenBank/DDBJ databases">
        <title>Genomic analysis of Raineyella sp. CBA3103.</title>
        <authorList>
            <person name="Roh S.W."/>
        </authorList>
    </citation>
    <scope>NUCLEOTIDE SEQUENCE [LARGE SCALE GENOMIC DNA]</scope>
    <source>
        <strain evidence="2 3">CBA3103</strain>
    </source>
</reference>
<keyword evidence="1" id="KW-0812">Transmembrane</keyword>
<evidence type="ECO:0000313" key="2">
    <source>
        <dbReference type="EMBL" id="QGF25258.1"/>
    </source>
</evidence>
<keyword evidence="1" id="KW-1133">Transmembrane helix</keyword>